<feature type="transmembrane region" description="Helical" evidence="1">
    <location>
        <begin position="172"/>
        <end position="190"/>
    </location>
</feature>
<feature type="transmembrane region" description="Helical" evidence="1">
    <location>
        <begin position="328"/>
        <end position="346"/>
    </location>
</feature>
<dbReference type="RefSeq" id="WP_161839324.1">
    <property type="nucleotide sequence ID" value="NZ_CP048000.1"/>
</dbReference>
<keyword evidence="1" id="KW-0812">Transmembrane</keyword>
<feature type="transmembrane region" description="Helical" evidence="1">
    <location>
        <begin position="30"/>
        <end position="46"/>
    </location>
</feature>
<dbReference type="KEGG" id="anr:Ana3638_18350"/>
<dbReference type="EMBL" id="CP048000">
    <property type="protein sequence ID" value="QHQ62501.1"/>
    <property type="molecule type" value="Genomic_DNA"/>
</dbReference>
<organism evidence="2 3">
    <name type="scientific">Anaerocolumna sedimenticola</name>
    <dbReference type="NCBI Taxonomy" id="2696063"/>
    <lineage>
        <taxon>Bacteria</taxon>
        <taxon>Bacillati</taxon>
        <taxon>Bacillota</taxon>
        <taxon>Clostridia</taxon>
        <taxon>Lachnospirales</taxon>
        <taxon>Lachnospiraceae</taxon>
        <taxon>Anaerocolumna</taxon>
    </lineage>
</organism>
<feature type="transmembrane region" description="Helical" evidence="1">
    <location>
        <begin position="58"/>
        <end position="80"/>
    </location>
</feature>
<dbReference type="Proteomes" id="UP000464314">
    <property type="component" value="Chromosome"/>
</dbReference>
<reference evidence="2 3" key="1">
    <citation type="submission" date="2020-01" db="EMBL/GenBank/DDBJ databases">
        <title>Genome analysis of Anaerocolumna sp. CBA3638.</title>
        <authorList>
            <person name="Kim J."/>
            <person name="Roh S.W."/>
        </authorList>
    </citation>
    <scope>NUCLEOTIDE SEQUENCE [LARGE SCALE GENOMIC DNA]</scope>
    <source>
        <strain evidence="2 3">CBA3638</strain>
    </source>
</reference>
<evidence type="ECO:0000313" key="3">
    <source>
        <dbReference type="Proteomes" id="UP000464314"/>
    </source>
</evidence>
<evidence type="ECO:0000313" key="2">
    <source>
        <dbReference type="EMBL" id="QHQ62501.1"/>
    </source>
</evidence>
<proteinExistence type="predicted"/>
<keyword evidence="3" id="KW-1185">Reference proteome</keyword>
<keyword evidence="1" id="KW-0472">Membrane</keyword>
<feature type="transmembrane region" description="Helical" evidence="1">
    <location>
        <begin position="92"/>
        <end position="121"/>
    </location>
</feature>
<dbReference type="AlphaFoldDB" id="A0A6P1TRF8"/>
<protein>
    <submittedName>
        <fullName evidence="2">Transporter</fullName>
    </submittedName>
</protein>
<accession>A0A6P1TRF8</accession>
<keyword evidence="1" id="KW-1133">Transmembrane helix</keyword>
<feature type="transmembrane region" description="Helical" evidence="1">
    <location>
        <begin position="287"/>
        <end position="307"/>
    </location>
</feature>
<evidence type="ECO:0000256" key="1">
    <source>
        <dbReference type="SAM" id="Phobius"/>
    </source>
</evidence>
<sequence length="347" mass="38580">MQLPTRFNTFQKNFNNKNRIRQTSYDNRRIYSKAGIVLFLAIILIFPTSSYQGAKKGLLLWFNTVLPTLLPFIIVSNLIIGLQITKPLSKLLYPFFHFLFGISKGGCYPVLMGFLSGIPVGAKSVADLVNQGSIDEDEGQYLLGFCNNASPMFIMSYIAISQLKLPGIRFTLLLIIYISGIISAFLYFRLLPGRNNRSNAVSIMEFSQNSMRNFNSESPKFDFALLDSAIMNGFEIITKVGGYIILFSIPVQIISGLGNDNYLKLLLIGILEITTGINKISQSSLDMGTKIAFITMLTAFGGLSGVAQTKSVINSTRLSIVTYIKSKLMHMAIAFILTVIYIQLVLY</sequence>
<feature type="transmembrane region" description="Helical" evidence="1">
    <location>
        <begin position="236"/>
        <end position="255"/>
    </location>
</feature>
<gene>
    <name evidence="2" type="ORF">Ana3638_18350</name>
</gene>
<name>A0A6P1TRF8_9FIRM</name>